<accession>A0A2M4D2J1</accession>
<evidence type="ECO:0000256" key="1">
    <source>
        <dbReference type="SAM" id="SignalP"/>
    </source>
</evidence>
<dbReference type="AlphaFoldDB" id="A0A2M4D2J1"/>
<sequence>MVRCCSVVLCIIHPLSRSAKCNKATHNWCALSLSISIARCVHLPCASCECTGGGRTPFATRYAERDRHGIGIGIGDGASPLRTREPAHNKSVCCYN</sequence>
<evidence type="ECO:0000313" key="2">
    <source>
        <dbReference type="EMBL" id="MBW71800.1"/>
    </source>
</evidence>
<feature type="signal peptide" evidence="1">
    <location>
        <begin position="1"/>
        <end position="18"/>
    </location>
</feature>
<name>A0A2M4D2J1_ANODA</name>
<reference evidence="2" key="1">
    <citation type="submission" date="2018-01" db="EMBL/GenBank/DDBJ databases">
        <title>An insight into the sialome of Amazonian anophelines.</title>
        <authorList>
            <person name="Ribeiro J.M."/>
            <person name="Scarpassa V."/>
            <person name="Calvo E."/>
        </authorList>
    </citation>
    <scope>NUCLEOTIDE SEQUENCE</scope>
</reference>
<keyword evidence="1" id="KW-0732">Signal</keyword>
<dbReference type="EMBL" id="GGFL01007622">
    <property type="protein sequence ID" value="MBW71800.1"/>
    <property type="molecule type" value="Transcribed_RNA"/>
</dbReference>
<feature type="chain" id="PRO_5014669614" evidence="1">
    <location>
        <begin position="19"/>
        <end position="96"/>
    </location>
</feature>
<protein>
    <submittedName>
        <fullName evidence="2">Putative secreted protein</fullName>
    </submittedName>
</protein>
<proteinExistence type="predicted"/>
<organism evidence="2">
    <name type="scientific">Anopheles darlingi</name>
    <name type="common">Mosquito</name>
    <dbReference type="NCBI Taxonomy" id="43151"/>
    <lineage>
        <taxon>Eukaryota</taxon>
        <taxon>Metazoa</taxon>
        <taxon>Ecdysozoa</taxon>
        <taxon>Arthropoda</taxon>
        <taxon>Hexapoda</taxon>
        <taxon>Insecta</taxon>
        <taxon>Pterygota</taxon>
        <taxon>Neoptera</taxon>
        <taxon>Endopterygota</taxon>
        <taxon>Diptera</taxon>
        <taxon>Nematocera</taxon>
        <taxon>Culicoidea</taxon>
        <taxon>Culicidae</taxon>
        <taxon>Anophelinae</taxon>
        <taxon>Anopheles</taxon>
    </lineage>
</organism>